<comment type="caution">
    <text evidence="2">The sequence shown here is derived from an EMBL/GenBank/DDBJ whole genome shotgun (WGS) entry which is preliminary data.</text>
</comment>
<name>A0ABW7TWR2_9NOCA</name>
<feature type="transmembrane region" description="Helical" evidence="1">
    <location>
        <begin position="33"/>
        <end position="51"/>
    </location>
</feature>
<accession>A0ABW7TWR2</accession>
<organism evidence="2 3">
    <name type="scientific">Nocardia carnea</name>
    <dbReference type="NCBI Taxonomy" id="37328"/>
    <lineage>
        <taxon>Bacteria</taxon>
        <taxon>Bacillati</taxon>
        <taxon>Actinomycetota</taxon>
        <taxon>Actinomycetes</taxon>
        <taxon>Mycobacteriales</taxon>
        <taxon>Nocardiaceae</taxon>
        <taxon>Nocardia</taxon>
    </lineage>
</organism>
<keyword evidence="1" id="KW-0472">Membrane</keyword>
<evidence type="ECO:0008006" key="4">
    <source>
        <dbReference type="Google" id="ProtNLM"/>
    </source>
</evidence>
<dbReference type="RefSeq" id="WP_156052389.1">
    <property type="nucleotide sequence ID" value="NZ_JBIRUQ010000006.1"/>
</dbReference>
<proteinExistence type="predicted"/>
<evidence type="ECO:0000256" key="1">
    <source>
        <dbReference type="SAM" id="Phobius"/>
    </source>
</evidence>
<protein>
    <recommendedName>
        <fullName evidence="4">Integral membrane protein</fullName>
    </recommendedName>
</protein>
<sequence length="107" mass="11568">MADTRRSRRTDRVVAAVVALGTRLSEGWLRHELLVASIVLSLFTLVMGLTSEHMGWRIGYCAAGTAGVTASVLVMRRDGPRQWVASIGIAVANVILLIVYGRMSGDL</sequence>
<reference evidence="2 3" key="1">
    <citation type="submission" date="2024-10" db="EMBL/GenBank/DDBJ databases">
        <title>The Natural Products Discovery Center: Release of the First 8490 Sequenced Strains for Exploring Actinobacteria Biosynthetic Diversity.</title>
        <authorList>
            <person name="Kalkreuter E."/>
            <person name="Kautsar S.A."/>
            <person name="Yang D."/>
            <person name="Bader C.D."/>
            <person name="Teijaro C.N."/>
            <person name="Fluegel L."/>
            <person name="Davis C.M."/>
            <person name="Simpson J.R."/>
            <person name="Lauterbach L."/>
            <person name="Steele A.D."/>
            <person name="Gui C."/>
            <person name="Meng S."/>
            <person name="Li G."/>
            <person name="Viehrig K."/>
            <person name="Ye F."/>
            <person name="Su P."/>
            <person name="Kiefer A.F."/>
            <person name="Nichols A."/>
            <person name="Cepeda A.J."/>
            <person name="Yan W."/>
            <person name="Fan B."/>
            <person name="Jiang Y."/>
            <person name="Adhikari A."/>
            <person name="Zheng C.-J."/>
            <person name="Schuster L."/>
            <person name="Cowan T.M."/>
            <person name="Smanski M.J."/>
            <person name="Chevrette M.G."/>
            <person name="De Carvalho L.P.S."/>
            <person name="Shen B."/>
        </authorList>
    </citation>
    <scope>NUCLEOTIDE SEQUENCE [LARGE SCALE GENOMIC DNA]</scope>
    <source>
        <strain evidence="2 3">NPDC020568</strain>
    </source>
</reference>
<evidence type="ECO:0000313" key="3">
    <source>
        <dbReference type="Proteomes" id="UP001611263"/>
    </source>
</evidence>
<dbReference type="EMBL" id="JBIRUQ010000006">
    <property type="protein sequence ID" value="MFI1463670.1"/>
    <property type="molecule type" value="Genomic_DNA"/>
</dbReference>
<gene>
    <name evidence="2" type="ORF">ACH4WX_23370</name>
</gene>
<feature type="transmembrane region" description="Helical" evidence="1">
    <location>
        <begin position="57"/>
        <end position="76"/>
    </location>
</feature>
<keyword evidence="1" id="KW-1133">Transmembrane helix</keyword>
<dbReference type="GeneID" id="93507535"/>
<keyword evidence="3" id="KW-1185">Reference proteome</keyword>
<dbReference type="Proteomes" id="UP001611263">
    <property type="component" value="Unassembled WGS sequence"/>
</dbReference>
<feature type="transmembrane region" description="Helical" evidence="1">
    <location>
        <begin position="83"/>
        <end position="101"/>
    </location>
</feature>
<keyword evidence="1" id="KW-0812">Transmembrane</keyword>
<evidence type="ECO:0000313" key="2">
    <source>
        <dbReference type="EMBL" id="MFI1463670.1"/>
    </source>
</evidence>